<reference evidence="2 3" key="1">
    <citation type="submission" date="2016-10" db="EMBL/GenBank/DDBJ databases">
        <authorList>
            <person name="de Groot N.N."/>
        </authorList>
    </citation>
    <scope>NUCLEOTIDE SEQUENCE [LARGE SCALE GENOMIC DNA]</scope>
    <source>
        <strain evidence="2 3">47C3B</strain>
    </source>
</reference>
<dbReference type="AlphaFoldDB" id="A0A1G7H3P2"/>
<evidence type="ECO:0000256" key="1">
    <source>
        <dbReference type="SAM" id="MobiDB-lite"/>
    </source>
</evidence>
<evidence type="ECO:0000313" key="3">
    <source>
        <dbReference type="Proteomes" id="UP000199072"/>
    </source>
</evidence>
<dbReference type="Proteomes" id="UP000199072">
    <property type="component" value="Unassembled WGS sequence"/>
</dbReference>
<keyword evidence="3" id="KW-1185">Reference proteome</keyword>
<organism evidence="2 3">
    <name type="scientific">Mucilaginibacter pineti</name>
    <dbReference type="NCBI Taxonomy" id="1391627"/>
    <lineage>
        <taxon>Bacteria</taxon>
        <taxon>Pseudomonadati</taxon>
        <taxon>Bacteroidota</taxon>
        <taxon>Sphingobacteriia</taxon>
        <taxon>Sphingobacteriales</taxon>
        <taxon>Sphingobacteriaceae</taxon>
        <taxon>Mucilaginibacter</taxon>
    </lineage>
</organism>
<proteinExistence type="predicted"/>
<evidence type="ECO:0000313" key="2">
    <source>
        <dbReference type="EMBL" id="SDE94985.1"/>
    </source>
</evidence>
<accession>A0A1G7H3P2</accession>
<name>A0A1G7H3P2_9SPHI</name>
<sequence>MFFHHLKNFSPYSGHIYDDMHVPFVQKKDGYLSKKDSRFDLMDRLGYFPFKELIRDDRAYFISDIDLYEFLNSDENTIDNYTAGYGEWNIAQKESFAECFFTGYNVGVIEFERNTGMAYHGYTIEQQTRYLHVFCLYCLDFLFFDGDLDKGLFYNLGYLQASFYRGFIEINNLKSALPDGSPGVRLHFESYNKVLAIAQAAKVRQEKTQKAAENNKPITPDTSNVKPPVSKQATAPMPTRIELLCNLDEIKSIWRVLTAPLNTKNGTEEAVFDAQQLAQFLGASFSSGAFPDALPFGKQTEIIKTSKGDMRNVLIALIFATYNINHEYNRGVTQMEYVGILKRHFSVFSGSGPVSIKNTLATFNPKGIKVIKNSQSVNPHVDEMLSILKKHKLLH</sequence>
<gene>
    <name evidence="2" type="ORF">SAMN05216464_11143</name>
</gene>
<dbReference type="EMBL" id="FNAI01000011">
    <property type="protein sequence ID" value="SDE94985.1"/>
    <property type="molecule type" value="Genomic_DNA"/>
</dbReference>
<feature type="compositionally biased region" description="Polar residues" evidence="1">
    <location>
        <begin position="216"/>
        <end position="225"/>
    </location>
</feature>
<feature type="region of interest" description="Disordered" evidence="1">
    <location>
        <begin position="209"/>
        <end position="232"/>
    </location>
</feature>
<protein>
    <submittedName>
        <fullName evidence="2">Uncharacterized protein</fullName>
    </submittedName>
</protein>
<dbReference type="RefSeq" id="WP_091152351.1">
    <property type="nucleotide sequence ID" value="NZ_FNAI01000011.1"/>
</dbReference>